<evidence type="ECO:0000313" key="2">
    <source>
        <dbReference type="EMBL" id="KTC66256.1"/>
    </source>
</evidence>
<evidence type="ECO:0000313" key="5">
    <source>
        <dbReference type="Proteomes" id="UP000281170"/>
    </source>
</evidence>
<protein>
    <submittedName>
        <fullName evidence="2">Glyoxalase/bleomycin resistance protein/dioxygenase</fullName>
    </submittedName>
</protein>
<dbReference type="RefSeq" id="WP_058461945.1">
    <property type="nucleotide sequence ID" value="NZ_CAAAHS010000002.1"/>
</dbReference>
<dbReference type="SUPFAM" id="SSF54593">
    <property type="entry name" value="Glyoxalase/Bleomycin resistance protein/Dihydroxybiphenyl dioxygenase"/>
    <property type="match status" value="1"/>
</dbReference>
<sequence length="120" mass="13145">MLKKVAFTMYPVKNINRAMEFYKNNLGLIPSKTSANGNWVEYDLPQGGCFAITTLAEGVKPSSVSGGSIAFEVENLDSLTQRLKENGVTFKLDVFSSPVCRMAIIIDSEGNAITLHQLNK</sequence>
<dbReference type="Proteomes" id="UP000054859">
    <property type="component" value="Unassembled WGS sequence"/>
</dbReference>
<dbReference type="KEGG" id="ladl:NCTC12735_00472"/>
<dbReference type="GO" id="GO:0051213">
    <property type="term" value="F:dioxygenase activity"/>
    <property type="evidence" value="ECO:0007669"/>
    <property type="project" value="UniProtKB-KW"/>
</dbReference>
<dbReference type="Pfam" id="PF00903">
    <property type="entry name" value="Glyoxalase"/>
    <property type="match status" value="1"/>
</dbReference>
<dbReference type="PROSITE" id="PS51819">
    <property type="entry name" value="VOC"/>
    <property type="match status" value="1"/>
</dbReference>
<proteinExistence type="predicted"/>
<evidence type="ECO:0000259" key="1">
    <source>
        <dbReference type="PROSITE" id="PS51819"/>
    </source>
</evidence>
<reference evidence="2 4" key="1">
    <citation type="submission" date="2015-11" db="EMBL/GenBank/DDBJ databases">
        <title>Identification of large and diverse effector repertoires of 38 Legionella species.</title>
        <authorList>
            <person name="Burstein D."/>
            <person name="Amaro F."/>
            <person name="Zusman T."/>
            <person name="Lifshitz Z."/>
            <person name="Cohen O."/>
            <person name="Gilbert J.A."/>
            <person name="Pupko T."/>
            <person name="Shuman H.A."/>
            <person name="Segal G."/>
        </authorList>
    </citation>
    <scope>NUCLEOTIDE SEQUENCE [LARGE SCALE GENOMIC DNA]</scope>
    <source>
        <strain evidence="2 4">1762-AUS-E</strain>
    </source>
</reference>
<organism evidence="2 4">
    <name type="scientific">Legionella adelaidensis</name>
    <dbReference type="NCBI Taxonomy" id="45056"/>
    <lineage>
        <taxon>Bacteria</taxon>
        <taxon>Pseudomonadati</taxon>
        <taxon>Pseudomonadota</taxon>
        <taxon>Gammaproteobacteria</taxon>
        <taxon>Legionellales</taxon>
        <taxon>Legionellaceae</taxon>
        <taxon>Legionella</taxon>
    </lineage>
</organism>
<evidence type="ECO:0000313" key="3">
    <source>
        <dbReference type="EMBL" id="VEH84852.1"/>
    </source>
</evidence>
<evidence type="ECO:0000313" key="4">
    <source>
        <dbReference type="Proteomes" id="UP000054859"/>
    </source>
</evidence>
<accession>A0A0W0R5A8</accession>
<dbReference type="Proteomes" id="UP000281170">
    <property type="component" value="Plasmid 9"/>
</dbReference>
<dbReference type="InterPro" id="IPR037523">
    <property type="entry name" value="VOC_core"/>
</dbReference>
<dbReference type="PATRIC" id="fig|45056.6.peg.946"/>
<geneLocation type="plasmid" evidence="3 5">
    <name>9</name>
</geneLocation>
<dbReference type="OrthoDB" id="793940at2"/>
<keyword evidence="4" id="KW-1185">Reference proteome</keyword>
<keyword evidence="3" id="KW-0614">Plasmid</keyword>
<dbReference type="InterPro" id="IPR004360">
    <property type="entry name" value="Glyas_Fos-R_dOase_dom"/>
</dbReference>
<dbReference type="EMBL" id="LNKA01000001">
    <property type="protein sequence ID" value="KTC66256.1"/>
    <property type="molecule type" value="Genomic_DNA"/>
</dbReference>
<keyword evidence="2" id="KW-0560">Oxidoreductase</keyword>
<dbReference type="CDD" id="cd06587">
    <property type="entry name" value="VOC"/>
    <property type="match status" value="1"/>
</dbReference>
<reference evidence="3 5" key="2">
    <citation type="submission" date="2018-12" db="EMBL/GenBank/DDBJ databases">
        <authorList>
            <consortium name="Pathogen Informatics"/>
        </authorList>
    </citation>
    <scope>NUCLEOTIDE SEQUENCE [LARGE SCALE GENOMIC DNA]</scope>
    <source>
        <strain evidence="3 5">NCTC12735</strain>
        <plasmid evidence="5">9</plasmid>
    </source>
</reference>
<dbReference type="Gene3D" id="3.10.180.10">
    <property type="entry name" value="2,3-Dihydroxybiphenyl 1,2-Dioxygenase, domain 1"/>
    <property type="match status" value="1"/>
</dbReference>
<dbReference type="InterPro" id="IPR029068">
    <property type="entry name" value="Glyas_Bleomycin-R_OHBP_Dase"/>
</dbReference>
<gene>
    <name evidence="2" type="ORF">Lade_0914</name>
    <name evidence="3" type="ORF">NCTC12735_00472</name>
</gene>
<dbReference type="EMBL" id="LR134418">
    <property type="protein sequence ID" value="VEH84852.1"/>
    <property type="molecule type" value="Genomic_DNA"/>
</dbReference>
<dbReference type="STRING" id="45056.Lade_0914"/>
<keyword evidence="2" id="KW-0223">Dioxygenase</keyword>
<dbReference type="AlphaFoldDB" id="A0A0W0R5A8"/>
<feature type="domain" description="VOC" evidence="1">
    <location>
        <begin position="4"/>
        <end position="118"/>
    </location>
</feature>
<name>A0A0W0R5A8_9GAMM</name>